<keyword evidence="1" id="KW-0732">Signal</keyword>
<protein>
    <submittedName>
        <fullName evidence="2">Uncharacterized protein</fullName>
    </submittedName>
</protein>
<dbReference type="Proteomes" id="UP001556631">
    <property type="component" value="Unassembled WGS sequence"/>
</dbReference>
<sequence length="45" mass="4636">MKIVRRIALALAASATVGISVMGISAPAHADTTWGRNAVGQFIGR</sequence>
<dbReference type="EMBL" id="JBFPJR010000001">
    <property type="protein sequence ID" value="MEX0426150.1"/>
    <property type="molecule type" value="Genomic_DNA"/>
</dbReference>
<keyword evidence="3" id="KW-1185">Reference proteome</keyword>
<comment type="caution">
    <text evidence="2">The sequence shown here is derived from an EMBL/GenBank/DDBJ whole genome shotgun (WGS) entry which is preliminary data.</text>
</comment>
<evidence type="ECO:0000256" key="1">
    <source>
        <dbReference type="SAM" id="SignalP"/>
    </source>
</evidence>
<name>A0ABV3SU78_9ACTN</name>
<dbReference type="PROSITE" id="PS51318">
    <property type="entry name" value="TAT"/>
    <property type="match status" value="1"/>
</dbReference>
<dbReference type="RefSeq" id="WP_367990806.1">
    <property type="nucleotide sequence ID" value="NZ_JBFPJR010000001.1"/>
</dbReference>
<feature type="chain" id="PRO_5045729092" evidence="1">
    <location>
        <begin position="31"/>
        <end position="45"/>
    </location>
</feature>
<proteinExistence type="predicted"/>
<evidence type="ECO:0000313" key="2">
    <source>
        <dbReference type="EMBL" id="MEX0426150.1"/>
    </source>
</evidence>
<reference evidence="2 3" key="1">
    <citation type="submission" date="2024-07" db="EMBL/GenBank/DDBJ databases">
        <authorList>
            <person name="Lee S."/>
            <person name="Kang M."/>
        </authorList>
    </citation>
    <scope>NUCLEOTIDE SEQUENCE [LARGE SCALE GENOMIC DNA]</scope>
    <source>
        <strain evidence="2 3">DS6</strain>
    </source>
</reference>
<accession>A0ABV3SU78</accession>
<dbReference type="InterPro" id="IPR006311">
    <property type="entry name" value="TAT_signal"/>
</dbReference>
<feature type="signal peptide" evidence="1">
    <location>
        <begin position="1"/>
        <end position="30"/>
    </location>
</feature>
<gene>
    <name evidence="2" type="ORF">AB3X52_00855</name>
</gene>
<evidence type="ECO:0000313" key="3">
    <source>
        <dbReference type="Proteomes" id="UP001556631"/>
    </source>
</evidence>
<organism evidence="2 3">
    <name type="scientific">Nocardioides eburneus</name>
    <dbReference type="NCBI Taxonomy" id="3231482"/>
    <lineage>
        <taxon>Bacteria</taxon>
        <taxon>Bacillati</taxon>
        <taxon>Actinomycetota</taxon>
        <taxon>Actinomycetes</taxon>
        <taxon>Propionibacteriales</taxon>
        <taxon>Nocardioidaceae</taxon>
        <taxon>Nocardioides</taxon>
    </lineage>
</organism>